<dbReference type="EMBL" id="OW152827">
    <property type="protein sequence ID" value="CAH2043624.1"/>
    <property type="molecule type" value="Genomic_DNA"/>
</dbReference>
<reference evidence="1" key="1">
    <citation type="submission" date="2022-03" db="EMBL/GenBank/DDBJ databases">
        <authorList>
            <person name="Martin H S."/>
        </authorList>
    </citation>
    <scope>NUCLEOTIDE SEQUENCE</scope>
</reference>
<name>A0ABN8I2K3_9NEOP</name>
<feature type="non-terminal residue" evidence="1">
    <location>
        <position position="92"/>
    </location>
</feature>
<accession>A0ABN8I2K3</accession>
<sequence length="92" mass="10688">MRKRALLRLELTYLPAEPVPRSLWLALLACRAFHPNDSEAARRCPNVALKSADFTPVRARARLERLDLRRFVYKSYLSTNLSALEIDCRPFE</sequence>
<proteinExistence type="predicted"/>
<organism evidence="1 2">
    <name type="scientific">Iphiclides podalirius</name>
    <name type="common">scarce swallowtail</name>
    <dbReference type="NCBI Taxonomy" id="110791"/>
    <lineage>
        <taxon>Eukaryota</taxon>
        <taxon>Metazoa</taxon>
        <taxon>Ecdysozoa</taxon>
        <taxon>Arthropoda</taxon>
        <taxon>Hexapoda</taxon>
        <taxon>Insecta</taxon>
        <taxon>Pterygota</taxon>
        <taxon>Neoptera</taxon>
        <taxon>Endopterygota</taxon>
        <taxon>Lepidoptera</taxon>
        <taxon>Glossata</taxon>
        <taxon>Ditrysia</taxon>
        <taxon>Papilionoidea</taxon>
        <taxon>Papilionidae</taxon>
        <taxon>Papilioninae</taxon>
        <taxon>Iphiclides</taxon>
    </lineage>
</organism>
<protein>
    <submittedName>
        <fullName evidence="1">Uncharacterized protein</fullName>
    </submittedName>
</protein>
<keyword evidence="2" id="KW-1185">Reference proteome</keyword>
<dbReference type="Proteomes" id="UP000837857">
    <property type="component" value="Chromosome 15"/>
</dbReference>
<evidence type="ECO:0000313" key="2">
    <source>
        <dbReference type="Proteomes" id="UP000837857"/>
    </source>
</evidence>
<gene>
    <name evidence="1" type="ORF">IPOD504_LOCUS4380</name>
</gene>
<evidence type="ECO:0000313" key="1">
    <source>
        <dbReference type="EMBL" id="CAH2043624.1"/>
    </source>
</evidence>